<dbReference type="SUPFAM" id="SSF48452">
    <property type="entry name" value="TPR-like"/>
    <property type="match status" value="1"/>
</dbReference>
<dbReference type="InterPro" id="IPR050697">
    <property type="entry name" value="Adenylyl/Guanylyl_Cyclase_3/4"/>
</dbReference>
<protein>
    <submittedName>
        <fullName evidence="2">Putative adenylate cyclase 3</fullName>
    </submittedName>
</protein>
<dbReference type="InterPro" id="IPR001054">
    <property type="entry name" value="A/G_cyclase"/>
</dbReference>
<dbReference type="InterPro" id="IPR019734">
    <property type="entry name" value="TPR_rpt"/>
</dbReference>
<dbReference type="Gene3D" id="3.40.50.10070">
    <property type="entry name" value="TolB, N-terminal domain"/>
    <property type="match status" value="1"/>
</dbReference>
<dbReference type="AlphaFoldDB" id="A0A0E4BLU0"/>
<dbReference type="SMART" id="SM00028">
    <property type="entry name" value="TPR"/>
    <property type="match status" value="4"/>
</dbReference>
<sequence>MNQVPAVTPSTINRRLAAVAFADVAGFSRLMAVDDVETVRRWRAVRTDVLQPHMLRHGGRVAEIAGDAVLVEFASVVNAVRWATDVQRTQHSAQGKNPLHLRIGINVEDVIDEDGILQGDGVNIASRIHQAADPGQIVVTAAVRDYVMNRLPVVFHDLGTPPMKNINRAVRVFAVEWVEGGKSDLLAQPYLQWSSRPTIAVLPFRTVGGAEHEDYFADGITNEIITGLSRSRGLYIIARSSTLRYRDRGKDLRQIASELDVRYILDGSVQRQKKRLRISSELIDVGSNRPIWAERFEGSTDELFEFQDRITASILGKLEPRVRAVEAARVRDHPTESLDAYHCVLKAMALLYLFTEESYQSAGELLERAIALDPSYPQAYAYLAWWLNFRIGEGWSPNPDADIARALAVSQRAIELDSEDPFALAVGGHILSFLGKKPLEAIDLFDQALALNENSAFAWGLSALTLAYLGRPDEAVGHLQNVWRLNPFDPLSFYFWIIAGIAEFVAGRYEESIAWLRKCRRANPRFIACLRMLAASLALSGREHDAQEVARELLTIEPSFRVSTFILWYPLQRKSDLARLEAGLRLAGLPD</sequence>
<dbReference type="RefSeq" id="WP_060908795.1">
    <property type="nucleotide sequence ID" value="NZ_JAFCKD010000194.1"/>
</dbReference>
<dbReference type="GO" id="GO:0006171">
    <property type="term" value="P:cAMP biosynthetic process"/>
    <property type="evidence" value="ECO:0007669"/>
    <property type="project" value="TreeGrafter"/>
</dbReference>
<accession>A0A0E4BLU0</accession>
<evidence type="ECO:0000259" key="1">
    <source>
        <dbReference type="PROSITE" id="PS50125"/>
    </source>
</evidence>
<dbReference type="CDD" id="cd07302">
    <property type="entry name" value="CHD"/>
    <property type="match status" value="1"/>
</dbReference>
<dbReference type="SUPFAM" id="SSF55073">
    <property type="entry name" value="Nucleotide cyclase"/>
    <property type="match status" value="1"/>
</dbReference>
<dbReference type="InterPro" id="IPR011990">
    <property type="entry name" value="TPR-like_helical_dom_sf"/>
</dbReference>
<dbReference type="PANTHER" id="PTHR43081:SF19">
    <property type="entry name" value="PH-SENSITIVE ADENYLATE CYCLASE RV1264"/>
    <property type="match status" value="1"/>
</dbReference>
<proteinExistence type="predicted"/>
<reference evidence="2 3" key="1">
    <citation type="submission" date="2014-11" db="EMBL/GenBank/DDBJ databases">
        <title>Symbiosis island explosion on the genome of extra-slow-growing strains of soybean bradyrhizobia with massive insertion sequences.</title>
        <authorList>
            <person name="Iida T."/>
            <person name="Minamisawa K."/>
        </authorList>
    </citation>
    <scope>NUCLEOTIDE SEQUENCE [LARGE SCALE GENOMIC DNA]</scope>
    <source>
        <strain evidence="2 3">NK6</strain>
    </source>
</reference>
<evidence type="ECO:0000313" key="3">
    <source>
        <dbReference type="Proteomes" id="UP000063308"/>
    </source>
</evidence>
<evidence type="ECO:0000313" key="2">
    <source>
        <dbReference type="EMBL" id="BAR55011.1"/>
    </source>
</evidence>
<dbReference type="Gene3D" id="1.25.40.10">
    <property type="entry name" value="Tetratricopeptide repeat domain"/>
    <property type="match status" value="1"/>
</dbReference>
<name>A0A0E4BLU0_9BRAD</name>
<dbReference type="InterPro" id="IPR029787">
    <property type="entry name" value="Nucleotide_cyclase"/>
</dbReference>
<dbReference type="Gene3D" id="3.30.70.1230">
    <property type="entry name" value="Nucleotide cyclase"/>
    <property type="match status" value="1"/>
</dbReference>
<dbReference type="Proteomes" id="UP000063308">
    <property type="component" value="Chromosome"/>
</dbReference>
<dbReference type="GO" id="GO:0004016">
    <property type="term" value="F:adenylate cyclase activity"/>
    <property type="evidence" value="ECO:0007669"/>
    <property type="project" value="UniProtKB-ARBA"/>
</dbReference>
<organism evidence="2 3">
    <name type="scientific">Bradyrhizobium diazoefficiens</name>
    <dbReference type="NCBI Taxonomy" id="1355477"/>
    <lineage>
        <taxon>Bacteria</taxon>
        <taxon>Pseudomonadati</taxon>
        <taxon>Pseudomonadota</taxon>
        <taxon>Alphaproteobacteria</taxon>
        <taxon>Hyphomicrobiales</taxon>
        <taxon>Nitrobacteraceae</taxon>
        <taxon>Bradyrhizobium</taxon>
    </lineage>
</organism>
<dbReference type="GO" id="GO:0035556">
    <property type="term" value="P:intracellular signal transduction"/>
    <property type="evidence" value="ECO:0007669"/>
    <property type="project" value="InterPro"/>
</dbReference>
<gene>
    <name evidence="2" type="ORF">NK6_1827</name>
</gene>
<dbReference type="EMBL" id="AP014685">
    <property type="protein sequence ID" value="BAR55011.1"/>
    <property type="molecule type" value="Genomic_DNA"/>
</dbReference>
<feature type="domain" description="Guanylate cyclase" evidence="1">
    <location>
        <begin position="18"/>
        <end position="129"/>
    </location>
</feature>
<dbReference type="PANTHER" id="PTHR43081">
    <property type="entry name" value="ADENYLATE CYCLASE, TERMINAL-DIFFERENTIATION SPECIFIC-RELATED"/>
    <property type="match status" value="1"/>
</dbReference>
<dbReference type="PROSITE" id="PS50125">
    <property type="entry name" value="GUANYLATE_CYCLASE_2"/>
    <property type="match status" value="1"/>
</dbReference>